<evidence type="ECO:0000313" key="1">
    <source>
        <dbReference type="EMBL" id="KAI5327672.1"/>
    </source>
</evidence>
<accession>A0AAD4VP20</accession>
<name>A0AAD4VP20_PRUDU</name>
<keyword evidence="2" id="KW-1185">Reference proteome</keyword>
<protein>
    <submittedName>
        <fullName evidence="1">Uncharacterized protein</fullName>
    </submittedName>
</protein>
<dbReference type="EMBL" id="JAJFAZ020000005">
    <property type="protein sequence ID" value="KAI5327672.1"/>
    <property type="molecule type" value="Genomic_DNA"/>
</dbReference>
<evidence type="ECO:0000313" key="2">
    <source>
        <dbReference type="Proteomes" id="UP001054821"/>
    </source>
</evidence>
<dbReference type="AlphaFoldDB" id="A0AAD4VP20"/>
<comment type="caution">
    <text evidence="1">The sequence shown here is derived from an EMBL/GenBank/DDBJ whole genome shotgun (WGS) entry which is preliminary data.</text>
</comment>
<sequence>MTSPTMDKTNATKAKGFGWDPIANTVTASKDVWASYLKGRYSILLLQPGSLHCASSQLPPNSDDERELENNFLNTGVHFDVYLDNDGDNPQLVSGKGKRKCTTAAPGEGYYYVVDARYSNMPGFLAHYQGERYHLRDYRGPRRAPRGPM</sequence>
<reference evidence="1 2" key="1">
    <citation type="journal article" date="2022" name="G3 (Bethesda)">
        <title>Whole-genome sequence and methylome profiling of the almond [Prunus dulcis (Mill.) D.A. Webb] cultivar 'Nonpareil'.</title>
        <authorList>
            <person name="D'Amico-Willman K.M."/>
            <person name="Ouma W.Z."/>
            <person name="Meulia T."/>
            <person name="Sideli G.M."/>
            <person name="Gradziel T.M."/>
            <person name="Fresnedo-Ramirez J."/>
        </authorList>
    </citation>
    <scope>NUCLEOTIDE SEQUENCE [LARGE SCALE GENOMIC DNA]</scope>
    <source>
        <strain evidence="1">Clone GOH B32 T37-40</strain>
    </source>
</reference>
<gene>
    <name evidence="1" type="ORF">L3X38_027068</name>
</gene>
<dbReference type="Proteomes" id="UP001054821">
    <property type="component" value="Chromosome 5"/>
</dbReference>
<organism evidence="1 2">
    <name type="scientific">Prunus dulcis</name>
    <name type="common">Almond</name>
    <name type="synonym">Amygdalus dulcis</name>
    <dbReference type="NCBI Taxonomy" id="3755"/>
    <lineage>
        <taxon>Eukaryota</taxon>
        <taxon>Viridiplantae</taxon>
        <taxon>Streptophyta</taxon>
        <taxon>Embryophyta</taxon>
        <taxon>Tracheophyta</taxon>
        <taxon>Spermatophyta</taxon>
        <taxon>Magnoliopsida</taxon>
        <taxon>eudicotyledons</taxon>
        <taxon>Gunneridae</taxon>
        <taxon>Pentapetalae</taxon>
        <taxon>rosids</taxon>
        <taxon>fabids</taxon>
        <taxon>Rosales</taxon>
        <taxon>Rosaceae</taxon>
        <taxon>Amygdaloideae</taxon>
        <taxon>Amygdaleae</taxon>
        <taxon>Prunus</taxon>
    </lineage>
</organism>
<proteinExistence type="predicted"/>